<name>A0A2T5ISR0_9PROT</name>
<comment type="caution">
    <text evidence="1">The sequence shown here is derived from an EMBL/GenBank/DDBJ whole genome shotgun (WGS) entry which is preliminary data.</text>
</comment>
<dbReference type="AlphaFoldDB" id="A0A2T5ISR0"/>
<proteinExistence type="predicted"/>
<gene>
    <name evidence="1" type="ORF">C8R28_100876</name>
</gene>
<protein>
    <submittedName>
        <fullName evidence="1">Uncharacterized protein</fullName>
    </submittedName>
</protein>
<dbReference type="EMBL" id="QAOL01000008">
    <property type="protein sequence ID" value="PTQ86881.1"/>
    <property type="molecule type" value="Genomic_DNA"/>
</dbReference>
<organism evidence="1 2">
    <name type="scientific">Nitrosomonas ureae</name>
    <dbReference type="NCBI Taxonomy" id="44577"/>
    <lineage>
        <taxon>Bacteria</taxon>
        <taxon>Pseudomonadati</taxon>
        <taxon>Pseudomonadota</taxon>
        <taxon>Betaproteobacteria</taxon>
        <taxon>Nitrosomonadales</taxon>
        <taxon>Nitrosomonadaceae</taxon>
        <taxon>Nitrosomonas</taxon>
    </lineage>
</organism>
<dbReference type="RefSeq" id="WP_107786427.1">
    <property type="nucleotide sequence ID" value="NZ_QAOL01000008.1"/>
</dbReference>
<accession>A0A2T5ISR0</accession>
<evidence type="ECO:0000313" key="1">
    <source>
        <dbReference type="EMBL" id="PTQ86881.1"/>
    </source>
</evidence>
<reference evidence="1 2" key="1">
    <citation type="submission" date="2018-04" db="EMBL/GenBank/DDBJ databases">
        <title>Active sludge and wastewater microbial communities from Klosterneuburg, Austria.</title>
        <authorList>
            <person name="Wagner M."/>
        </authorList>
    </citation>
    <scope>NUCLEOTIDE SEQUENCE [LARGE SCALE GENOMIC DNA]</scope>
    <source>
        <strain evidence="1 2">Nm4</strain>
    </source>
</reference>
<evidence type="ECO:0000313" key="2">
    <source>
        <dbReference type="Proteomes" id="UP000244110"/>
    </source>
</evidence>
<sequence length="221" mass="26037">MKPTSLYKYLPFEFVPSVLNRGEILFRNLTYFRQYEGIIRGDVYESIFRHSPQNETVFNILTNGKKIVLKTSFLHSTDSEQIYAYCLSEQLSKNLMVEFKSNACIEIFNPHEFIRRVRFAVMRLISVHSNGLLAQPVIYYDAVNVPDFDYNDPKKIIFAKENSYAWQNEYRLCFGKKRAFKFKQEFTLKMYDPHIEAMKGVCKDKIIKIGNLKDIARLIIP</sequence>
<dbReference type="Proteomes" id="UP000244110">
    <property type="component" value="Unassembled WGS sequence"/>
</dbReference>